<evidence type="ECO:0000313" key="1">
    <source>
        <dbReference type="EMBL" id="RRJ34039.1"/>
    </source>
</evidence>
<evidence type="ECO:0008006" key="3">
    <source>
        <dbReference type="Google" id="ProtNLM"/>
    </source>
</evidence>
<dbReference type="EMBL" id="RRCH01000002">
    <property type="protein sequence ID" value="RRJ34039.1"/>
    <property type="molecule type" value="Genomic_DNA"/>
</dbReference>
<keyword evidence="2" id="KW-1185">Reference proteome</keyword>
<comment type="caution">
    <text evidence="1">The sequence shown here is derived from an EMBL/GenBank/DDBJ whole genome shotgun (WGS) entry which is preliminary data.</text>
</comment>
<organism evidence="1 2">
    <name type="scientific">Halocatena pleomorpha</name>
    <dbReference type="NCBI Taxonomy" id="1785090"/>
    <lineage>
        <taxon>Archaea</taxon>
        <taxon>Methanobacteriati</taxon>
        <taxon>Methanobacteriota</taxon>
        <taxon>Stenosarchaea group</taxon>
        <taxon>Halobacteria</taxon>
        <taxon>Halobacteriales</taxon>
        <taxon>Natronomonadaceae</taxon>
        <taxon>Halocatena</taxon>
    </lineage>
</organism>
<accession>A0A3P3RMH7</accession>
<dbReference type="Gene3D" id="1.10.10.10">
    <property type="entry name" value="Winged helix-like DNA-binding domain superfamily/Winged helix DNA-binding domain"/>
    <property type="match status" value="1"/>
</dbReference>
<dbReference type="InterPro" id="IPR036388">
    <property type="entry name" value="WH-like_DNA-bd_sf"/>
</dbReference>
<dbReference type="AlphaFoldDB" id="A0A3P3RMH7"/>
<evidence type="ECO:0000313" key="2">
    <source>
        <dbReference type="Proteomes" id="UP000282322"/>
    </source>
</evidence>
<dbReference type="Proteomes" id="UP000282322">
    <property type="component" value="Unassembled WGS sequence"/>
</dbReference>
<reference evidence="1 2" key="1">
    <citation type="submission" date="2018-11" db="EMBL/GenBank/DDBJ databases">
        <title>Taxonoimc description of Halomarina strain SPP-AMP-1.</title>
        <authorList>
            <person name="Pal Y."/>
            <person name="Srinivasana K."/>
            <person name="Verma A."/>
            <person name="Kumar P."/>
        </authorList>
    </citation>
    <scope>NUCLEOTIDE SEQUENCE [LARGE SCALE GENOMIC DNA]</scope>
    <source>
        <strain evidence="1 2">SPP-AMP-1</strain>
    </source>
</reference>
<proteinExistence type="predicted"/>
<sequence length="120" mass="13446">MVSGDGSSNGALLTLLGDTHVQTILCTTNRQPMSASMLTETCDASRATIYRRVDDLLDHDLLTEQLKIDENGNHYTVYEANLDHIDITLDGGDFEVHVTRHEDAADRITRIWGEMRGEDR</sequence>
<dbReference type="InterPro" id="IPR036390">
    <property type="entry name" value="WH_DNA-bd_sf"/>
</dbReference>
<dbReference type="SUPFAM" id="SSF46785">
    <property type="entry name" value="Winged helix' DNA-binding domain"/>
    <property type="match status" value="1"/>
</dbReference>
<name>A0A3P3RMH7_9EURY</name>
<protein>
    <recommendedName>
        <fullName evidence="3">ArsR family transcriptional regulator</fullName>
    </recommendedName>
</protein>
<gene>
    <name evidence="1" type="ORF">EIK79_00580</name>
</gene>